<dbReference type="OrthoDB" id="5075039at2"/>
<protein>
    <submittedName>
        <fullName evidence="2">Uncharacterized protein</fullName>
    </submittedName>
</protein>
<sequence length="130" mass="14549">MGTRAARRRGGGGTGPKSLETAEDWAPYGIGEPNEDGWYPRYRQVPEELKPHAVTPVVSGPKLDTSWLAIVSNWRIVVAELMERGVDIYDAKTRARPWMGVRALIFSLIDSDTRLRAALRRDTDGEARSR</sequence>
<proteinExistence type="predicted"/>
<dbReference type="STRING" id="273678.RS84_00254"/>
<dbReference type="EMBL" id="JYJB01000004">
    <property type="protein sequence ID" value="KJL49142.1"/>
    <property type="molecule type" value="Genomic_DNA"/>
</dbReference>
<keyword evidence="3" id="KW-1185">Reference proteome</keyword>
<accession>A0A0M2HQV6</accession>
<dbReference type="AlphaFoldDB" id="A0A0M2HQV6"/>
<reference evidence="2 3" key="1">
    <citation type="submission" date="2015-02" db="EMBL/GenBank/DDBJ databases">
        <title>Draft genome sequences of ten Microbacterium spp. with emphasis on heavy metal contaminated environments.</title>
        <authorList>
            <person name="Corretto E."/>
        </authorList>
    </citation>
    <scope>NUCLEOTIDE SEQUENCE [LARGE SCALE GENOMIC DNA]</scope>
    <source>
        <strain evidence="2 3">SA35</strain>
    </source>
</reference>
<evidence type="ECO:0000313" key="2">
    <source>
        <dbReference type="EMBL" id="KJL49142.1"/>
    </source>
</evidence>
<name>A0A0M2HQV6_9MICO</name>
<feature type="region of interest" description="Disordered" evidence="1">
    <location>
        <begin position="1"/>
        <end position="31"/>
    </location>
</feature>
<evidence type="ECO:0000313" key="3">
    <source>
        <dbReference type="Proteomes" id="UP000033900"/>
    </source>
</evidence>
<feature type="compositionally biased region" description="Basic residues" evidence="1">
    <location>
        <begin position="1"/>
        <end position="10"/>
    </location>
</feature>
<comment type="caution">
    <text evidence="2">The sequence shown here is derived from an EMBL/GenBank/DDBJ whole genome shotgun (WGS) entry which is preliminary data.</text>
</comment>
<evidence type="ECO:0000256" key="1">
    <source>
        <dbReference type="SAM" id="MobiDB-lite"/>
    </source>
</evidence>
<gene>
    <name evidence="2" type="ORF">RS84_00254</name>
</gene>
<dbReference type="Proteomes" id="UP000033900">
    <property type="component" value="Unassembled WGS sequence"/>
</dbReference>
<organism evidence="2 3">
    <name type="scientific">Microbacterium hydrocarbonoxydans</name>
    <dbReference type="NCBI Taxonomy" id="273678"/>
    <lineage>
        <taxon>Bacteria</taxon>
        <taxon>Bacillati</taxon>
        <taxon>Actinomycetota</taxon>
        <taxon>Actinomycetes</taxon>
        <taxon>Micrococcales</taxon>
        <taxon>Microbacteriaceae</taxon>
        <taxon>Microbacterium</taxon>
    </lineage>
</organism>
<dbReference type="RefSeq" id="WP_045255949.1">
    <property type="nucleotide sequence ID" value="NZ_JYJB01000004.1"/>
</dbReference>